<dbReference type="InterPro" id="IPR037185">
    <property type="entry name" value="EmrE-like"/>
</dbReference>
<feature type="transmembrane region" description="Helical" evidence="1">
    <location>
        <begin position="83"/>
        <end position="105"/>
    </location>
</feature>
<evidence type="ECO:0000256" key="1">
    <source>
        <dbReference type="SAM" id="Phobius"/>
    </source>
</evidence>
<feature type="domain" description="EamA" evidence="2">
    <location>
        <begin position="5"/>
        <end position="128"/>
    </location>
</feature>
<keyword evidence="1" id="KW-1133">Transmembrane helix</keyword>
<reference evidence="3" key="1">
    <citation type="journal article" date="2020" name="mSystems">
        <title>Genome- and Community-Level Interaction Insights into Carbon Utilization and Element Cycling Functions of Hydrothermarchaeota in Hydrothermal Sediment.</title>
        <authorList>
            <person name="Zhou Z."/>
            <person name="Liu Y."/>
            <person name="Xu W."/>
            <person name="Pan J."/>
            <person name="Luo Z.H."/>
            <person name="Li M."/>
        </authorList>
    </citation>
    <scope>NUCLEOTIDE SEQUENCE [LARGE SCALE GENOMIC DNA]</scope>
    <source>
        <strain evidence="3">SpSt-747</strain>
    </source>
</reference>
<feature type="transmembrane region" description="Helical" evidence="1">
    <location>
        <begin position="250"/>
        <end position="268"/>
    </location>
</feature>
<sequence length="291" mass="31303">MSRKRAIVYLLAAALFWSLGGLLIKLVTWNPVAIAGVRSAIACGFLLCFFRPRLRLTRLEVLGGLAYAATVVLFVLANKLTTAANAILLQYGAPVYVALLSQWLLGEVPSRFDWFSVVLVVCGMVLFFLDQLSPGNMLGNFVAIGSGVAFAFLIVTLRMQKDAEPLQSVFVGNLFAALAGLPFCFGPLPGGRSLTGLVLLGTVQIGLSYLLYAQAIRKVRALEASLIPMIEPVLNPLWVFLAFGESPGRFALLGGGVILFAVFLRYFFEDTQTVIPQGGQPGSPQGDSSPR</sequence>
<evidence type="ECO:0000313" key="3">
    <source>
        <dbReference type="EMBL" id="HGI29991.1"/>
    </source>
</evidence>
<feature type="domain" description="EamA" evidence="2">
    <location>
        <begin position="138"/>
        <end position="264"/>
    </location>
</feature>
<protein>
    <submittedName>
        <fullName evidence="3">EamA/RhaT family transporter</fullName>
    </submittedName>
</protein>
<feature type="transmembrane region" description="Helical" evidence="1">
    <location>
        <begin position="194"/>
        <end position="212"/>
    </location>
</feature>
<feature type="transmembrane region" description="Helical" evidence="1">
    <location>
        <begin position="138"/>
        <end position="157"/>
    </location>
</feature>
<dbReference type="GO" id="GO:0016020">
    <property type="term" value="C:membrane"/>
    <property type="evidence" value="ECO:0007669"/>
    <property type="project" value="InterPro"/>
</dbReference>
<dbReference type="Pfam" id="PF00892">
    <property type="entry name" value="EamA"/>
    <property type="match status" value="2"/>
</dbReference>
<feature type="transmembrane region" description="Helical" evidence="1">
    <location>
        <begin position="32"/>
        <end position="50"/>
    </location>
</feature>
<proteinExistence type="predicted"/>
<dbReference type="PANTHER" id="PTHR22911">
    <property type="entry name" value="ACYL-MALONYL CONDENSING ENZYME-RELATED"/>
    <property type="match status" value="1"/>
</dbReference>
<evidence type="ECO:0000259" key="2">
    <source>
        <dbReference type="Pfam" id="PF00892"/>
    </source>
</evidence>
<dbReference type="AlphaFoldDB" id="A0A7V3YFA2"/>
<keyword evidence="1" id="KW-0472">Membrane</keyword>
<dbReference type="EMBL" id="DTFV01000030">
    <property type="protein sequence ID" value="HGI29991.1"/>
    <property type="molecule type" value="Genomic_DNA"/>
</dbReference>
<feature type="transmembrane region" description="Helical" evidence="1">
    <location>
        <begin position="59"/>
        <end position="77"/>
    </location>
</feature>
<feature type="transmembrane region" description="Helical" evidence="1">
    <location>
        <begin position="7"/>
        <end position="26"/>
    </location>
</feature>
<feature type="transmembrane region" description="Helical" evidence="1">
    <location>
        <begin position="169"/>
        <end position="188"/>
    </location>
</feature>
<dbReference type="PANTHER" id="PTHR22911:SF79">
    <property type="entry name" value="MOBA-LIKE NTP TRANSFERASE DOMAIN-CONTAINING PROTEIN"/>
    <property type="match status" value="1"/>
</dbReference>
<feature type="transmembrane region" description="Helical" evidence="1">
    <location>
        <begin position="224"/>
        <end position="244"/>
    </location>
</feature>
<keyword evidence="1" id="KW-0812">Transmembrane</keyword>
<name>A0A7V3YFA2_9BACT</name>
<feature type="transmembrane region" description="Helical" evidence="1">
    <location>
        <begin position="112"/>
        <end position="132"/>
    </location>
</feature>
<gene>
    <name evidence="3" type="ORF">ENV30_01570</name>
</gene>
<dbReference type="SUPFAM" id="SSF103481">
    <property type="entry name" value="Multidrug resistance efflux transporter EmrE"/>
    <property type="match status" value="2"/>
</dbReference>
<comment type="caution">
    <text evidence="3">The sequence shown here is derived from an EMBL/GenBank/DDBJ whole genome shotgun (WGS) entry which is preliminary data.</text>
</comment>
<dbReference type="InterPro" id="IPR000620">
    <property type="entry name" value="EamA_dom"/>
</dbReference>
<organism evidence="3">
    <name type="scientific">Candidatus Caldatribacterium californiense</name>
    <dbReference type="NCBI Taxonomy" id="1454726"/>
    <lineage>
        <taxon>Bacteria</taxon>
        <taxon>Pseudomonadati</taxon>
        <taxon>Atribacterota</taxon>
        <taxon>Atribacteria</taxon>
        <taxon>Atribacterales</taxon>
        <taxon>Candidatus Caldatribacteriaceae</taxon>
        <taxon>Candidatus Caldatribacterium</taxon>
    </lineage>
</organism>
<accession>A0A7V3YFA2</accession>